<dbReference type="InterPro" id="IPR058163">
    <property type="entry name" value="LysR-type_TF_proteobact-type"/>
</dbReference>
<dbReference type="InterPro" id="IPR000847">
    <property type="entry name" value="LysR_HTH_N"/>
</dbReference>
<gene>
    <name evidence="6" type="ORF">AMR76_21200</name>
</gene>
<comment type="caution">
    <text evidence="6">The sequence shown here is derived from an EMBL/GenBank/DDBJ whole genome shotgun (WGS) entry which is preliminary data.</text>
</comment>
<dbReference type="Pfam" id="PF00126">
    <property type="entry name" value="HTH_1"/>
    <property type="match status" value="1"/>
</dbReference>
<evidence type="ECO:0000256" key="3">
    <source>
        <dbReference type="ARBA" id="ARBA00023125"/>
    </source>
</evidence>
<dbReference type="PANTHER" id="PTHR30537:SF26">
    <property type="entry name" value="GLYCINE CLEAVAGE SYSTEM TRANSCRIPTIONAL ACTIVATOR"/>
    <property type="match status" value="1"/>
</dbReference>
<evidence type="ECO:0000313" key="7">
    <source>
        <dbReference type="Proteomes" id="UP000051221"/>
    </source>
</evidence>
<dbReference type="OMA" id="PDWAMWL"/>
<dbReference type="Gene3D" id="1.10.10.10">
    <property type="entry name" value="Winged helix-like DNA-binding domain superfamily/Winged helix DNA-binding domain"/>
    <property type="match status" value="1"/>
</dbReference>
<accession>A0A0Q2MVV5</accession>
<dbReference type="InParanoid" id="A0A0Q2MVV5"/>
<keyword evidence="3" id="KW-0238">DNA-binding</keyword>
<dbReference type="Pfam" id="PF03466">
    <property type="entry name" value="LysR_substrate"/>
    <property type="match status" value="1"/>
</dbReference>
<proteinExistence type="inferred from homology"/>
<dbReference type="RefSeq" id="WP_004723982.1">
    <property type="nucleotide sequence ID" value="NZ_CABLCD010000006.1"/>
</dbReference>
<dbReference type="GeneID" id="50534838"/>
<dbReference type="SUPFAM" id="SSF53850">
    <property type="entry name" value="Periplasmic binding protein-like II"/>
    <property type="match status" value="1"/>
</dbReference>
<dbReference type="InterPro" id="IPR036390">
    <property type="entry name" value="WH_DNA-bd_sf"/>
</dbReference>
<dbReference type="EMBL" id="LKHS01000028">
    <property type="protein sequence ID" value="KQH83831.1"/>
    <property type="molecule type" value="Genomic_DNA"/>
</dbReference>
<evidence type="ECO:0000313" key="6">
    <source>
        <dbReference type="EMBL" id="KQH83831.1"/>
    </source>
</evidence>
<protein>
    <submittedName>
        <fullName evidence="6">Transcriptional regulator</fullName>
    </submittedName>
</protein>
<keyword evidence="7" id="KW-1185">Reference proteome</keyword>
<dbReference type="Gene3D" id="3.40.190.10">
    <property type="entry name" value="Periplasmic binding protein-like II"/>
    <property type="match status" value="2"/>
</dbReference>
<dbReference type="AlphaFoldDB" id="A0A0Q2MVV5"/>
<dbReference type="InterPro" id="IPR036388">
    <property type="entry name" value="WH-like_DNA-bd_sf"/>
</dbReference>
<dbReference type="GO" id="GO:0043565">
    <property type="term" value="F:sequence-specific DNA binding"/>
    <property type="evidence" value="ECO:0007669"/>
    <property type="project" value="TreeGrafter"/>
</dbReference>
<dbReference type="Proteomes" id="UP000051221">
    <property type="component" value="Unassembled WGS sequence"/>
</dbReference>
<dbReference type="PROSITE" id="PS50931">
    <property type="entry name" value="HTH_LYSR"/>
    <property type="match status" value="1"/>
</dbReference>
<dbReference type="GO" id="GO:0003700">
    <property type="term" value="F:DNA-binding transcription factor activity"/>
    <property type="evidence" value="ECO:0007669"/>
    <property type="project" value="InterPro"/>
</dbReference>
<dbReference type="CDD" id="cd08432">
    <property type="entry name" value="PBP2_GcdR_TrpI_HvrB_AmpR_like"/>
    <property type="match status" value="1"/>
</dbReference>
<name>A0A0Q2MVV5_VIBFU</name>
<comment type="similarity">
    <text evidence="1">Belongs to the LysR transcriptional regulatory family.</text>
</comment>
<keyword evidence="4" id="KW-0804">Transcription</keyword>
<dbReference type="PRINTS" id="PR00039">
    <property type="entry name" value="HTHLYSR"/>
</dbReference>
<evidence type="ECO:0000256" key="4">
    <source>
        <dbReference type="ARBA" id="ARBA00023163"/>
    </source>
</evidence>
<evidence type="ECO:0000259" key="5">
    <source>
        <dbReference type="PROSITE" id="PS50931"/>
    </source>
</evidence>
<dbReference type="PANTHER" id="PTHR30537">
    <property type="entry name" value="HTH-TYPE TRANSCRIPTIONAL REGULATOR"/>
    <property type="match status" value="1"/>
</dbReference>
<dbReference type="FunFam" id="1.10.10.10:FF:000038">
    <property type="entry name" value="Glycine cleavage system transcriptional activator"/>
    <property type="match status" value="1"/>
</dbReference>
<dbReference type="NCBIfam" id="NF008352">
    <property type="entry name" value="PRK11139.1"/>
    <property type="match status" value="1"/>
</dbReference>
<keyword evidence="2" id="KW-0805">Transcription regulation</keyword>
<organism evidence="6 7">
    <name type="scientific">Vibrio furnissii</name>
    <dbReference type="NCBI Taxonomy" id="29494"/>
    <lineage>
        <taxon>Bacteria</taxon>
        <taxon>Pseudomonadati</taxon>
        <taxon>Pseudomonadota</taxon>
        <taxon>Gammaproteobacteria</taxon>
        <taxon>Vibrionales</taxon>
        <taxon>Vibrionaceae</taxon>
        <taxon>Vibrio</taxon>
    </lineage>
</organism>
<evidence type="ECO:0000256" key="2">
    <source>
        <dbReference type="ARBA" id="ARBA00023015"/>
    </source>
</evidence>
<evidence type="ECO:0000256" key="1">
    <source>
        <dbReference type="ARBA" id="ARBA00009437"/>
    </source>
</evidence>
<dbReference type="InterPro" id="IPR005119">
    <property type="entry name" value="LysR_subst-bd"/>
</dbReference>
<feature type="domain" description="HTH lysR-type" evidence="5">
    <location>
        <begin position="6"/>
        <end position="63"/>
    </location>
</feature>
<dbReference type="SUPFAM" id="SSF46785">
    <property type="entry name" value="Winged helix' DNA-binding domain"/>
    <property type="match status" value="1"/>
</dbReference>
<dbReference type="GO" id="GO:0006351">
    <property type="term" value="P:DNA-templated transcription"/>
    <property type="evidence" value="ECO:0007669"/>
    <property type="project" value="TreeGrafter"/>
</dbReference>
<sequence>MSRRLPPLNSLKVFEAAARHLSFTRAAEELFVTQAAVSHQIKALEEFLGLKLFRRRNRSLLLTEEGQSYFLDIKDIFGSLAEATDKLLERSEKGALTISLPPSFAIQWLVPRLADFNQQEPDIDVRIKAVDMEEGSLTDDVDVAIYYGRGNWPGLRADKLYQEFLIPLCSPSLLLGSKPLATLSDLSYHTLLHDTSRKDWKQFAKENGLESVNVNHGPIFSHSTMVLQAAAHGQGVALGNNVLAQPELDAGRLVAPFDEVLMTKNAFYVVCHEKQADMGRIATFRDWMLKKARREQEDILDDNSLNPRAH</sequence>
<dbReference type="OrthoDB" id="5526340at2"/>
<dbReference type="FunCoup" id="A0A0Q2MVV5">
    <property type="interactions" value="39"/>
</dbReference>
<reference evidence="6 7" key="1">
    <citation type="submission" date="2015-08" db="EMBL/GenBank/DDBJ databases">
        <title>Antibacterial properties of a collection of Vibrionaceae strains.</title>
        <authorList>
            <person name="Giubergia S."/>
        </authorList>
    </citation>
    <scope>NUCLEOTIDE SEQUENCE [LARGE SCALE GENOMIC DNA]</scope>
    <source>
        <strain evidence="6 7">S0821</strain>
    </source>
</reference>
<dbReference type="FunFam" id="3.40.190.10:FF:000017">
    <property type="entry name" value="Glycine cleavage system transcriptional activator"/>
    <property type="match status" value="1"/>
</dbReference>